<evidence type="ECO:0000313" key="3">
    <source>
        <dbReference type="Proteomes" id="UP000249218"/>
    </source>
</evidence>
<protein>
    <submittedName>
        <fullName evidence="2">Uncharacterized protein</fullName>
    </submittedName>
</protein>
<organism evidence="2 3">
    <name type="scientific">Helicoverpa armigera</name>
    <name type="common">Cotton bollworm</name>
    <name type="synonym">Heliothis armigera</name>
    <dbReference type="NCBI Taxonomy" id="29058"/>
    <lineage>
        <taxon>Eukaryota</taxon>
        <taxon>Metazoa</taxon>
        <taxon>Ecdysozoa</taxon>
        <taxon>Arthropoda</taxon>
        <taxon>Hexapoda</taxon>
        <taxon>Insecta</taxon>
        <taxon>Pterygota</taxon>
        <taxon>Neoptera</taxon>
        <taxon>Endopterygota</taxon>
        <taxon>Lepidoptera</taxon>
        <taxon>Glossata</taxon>
        <taxon>Ditrysia</taxon>
        <taxon>Noctuoidea</taxon>
        <taxon>Noctuidae</taxon>
        <taxon>Heliothinae</taxon>
        <taxon>Helicoverpa</taxon>
    </lineage>
</organism>
<gene>
    <name evidence="2" type="primary">HaOG208226</name>
    <name evidence="2" type="ORF">B5X24_HaOG208226</name>
</gene>
<sequence>MSTITTLFCVFALQALFLSNASAQILMNRPRAPQIQNLQPTYTQPRSPLITSLLTTNAPFEEKINTIMSVIQTMPKKCPGRVNKKMYMAEALKKSALESLMFAANACKCTQKAENRIPLATPQVTVGNDVLGKRAGIVRYY</sequence>
<proteinExistence type="predicted"/>
<dbReference type="EMBL" id="KZ150065">
    <property type="protein sequence ID" value="PZC74154.1"/>
    <property type="molecule type" value="Genomic_DNA"/>
</dbReference>
<dbReference type="AlphaFoldDB" id="A0A2W1BKH8"/>
<evidence type="ECO:0000256" key="1">
    <source>
        <dbReference type="SAM" id="SignalP"/>
    </source>
</evidence>
<dbReference type="Proteomes" id="UP000249218">
    <property type="component" value="Unassembled WGS sequence"/>
</dbReference>
<name>A0A2W1BKH8_HELAM</name>
<feature type="chain" id="PRO_5015950859" evidence="1">
    <location>
        <begin position="24"/>
        <end position="141"/>
    </location>
</feature>
<feature type="signal peptide" evidence="1">
    <location>
        <begin position="1"/>
        <end position="23"/>
    </location>
</feature>
<evidence type="ECO:0000313" key="2">
    <source>
        <dbReference type="EMBL" id="PZC74154.1"/>
    </source>
</evidence>
<keyword evidence="1" id="KW-0732">Signal</keyword>
<accession>A0A2W1BKH8</accession>
<keyword evidence="3" id="KW-1185">Reference proteome</keyword>
<reference evidence="2 3" key="1">
    <citation type="journal article" date="2017" name="BMC Biol.">
        <title>Genomic innovations, transcriptional plasticity and gene loss underlying the evolution and divergence of two highly polyphagous and invasive Helicoverpa pest species.</title>
        <authorList>
            <person name="Pearce S.L."/>
            <person name="Clarke D.F."/>
            <person name="East P.D."/>
            <person name="Elfekih S."/>
            <person name="Gordon K.H."/>
            <person name="Jermiin L.S."/>
            <person name="McGaughran A."/>
            <person name="Oakeshott J.G."/>
            <person name="Papanikolaou A."/>
            <person name="Perera O.P."/>
            <person name="Rane R.V."/>
            <person name="Richards S."/>
            <person name="Tay W.T."/>
            <person name="Walsh T.K."/>
            <person name="Anderson A."/>
            <person name="Anderson C.J."/>
            <person name="Asgari S."/>
            <person name="Board P.G."/>
            <person name="Bretschneider A."/>
            <person name="Campbell P.M."/>
            <person name="Chertemps T."/>
            <person name="Christeller J.T."/>
            <person name="Coppin C.W."/>
            <person name="Downes S.J."/>
            <person name="Duan G."/>
            <person name="Farnsworth C.A."/>
            <person name="Good R.T."/>
            <person name="Han L.B."/>
            <person name="Han Y.C."/>
            <person name="Hatje K."/>
            <person name="Horne I."/>
            <person name="Huang Y.P."/>
            <person name="Hughes D.S."/>
            <person name="Jacquin-Joly E."/>
            <person name="James W."/>
            <person name="Jhangiani S."/>
            <person name="Kollmar M."/>
            <person name="Kuwar S.S."/>
            <person name="Li S."/>
            <person name="Liu N.Y."/>
            <person name="Maibeche M.T."/>
            <person name="Miller J.R."/>
            <person name="Montagne N."/>
            <person name="Perry T."/>
            <person name="Qu J."/>
            <person name="Song S.V."/>
            <person name="Sutton G.G."/>
            <person name="Vogel H."/>
            <person name="Walenz B.P."/>
            <person name="Xu W."/>
            <person name="Zhang H.J."/>
            <person name="Zou Z."/>
            <person name="Batterham P."/>
            <person name="Edwards O.R."/>
            <person name="Feyereisen R."/>
            <person name="Gibbs R.A."/>
            <person name="Heckel D.G."/>
            <person name="McGrath A."/>
            <person name="Robin C."/>
            <person name="Scherer S.E."/>
            <person name="Worley K.C."/>
            <person name="Wu Y.D."/>
        </authorList>
    </citation>
    <scope>NUCLEOTIDE SEQUENCE [LARGE SCALE GENOMIC DNA]</scope>
    <source>
        <strain evidence="2">Harm_GR_Male_#8</strain>
        <tissue evidence="2">Whole organism</tissue>
    </source>
</reference>